<evidence type="ECO:0000313" key="2">
    <source>
        <dbReference type="EMBL" id="WOB41725.1"/>
    </source>
</evidence>
<protein>
    <submittedName>
        <fullName evidence="2">Uncharacterized protein</fullName>
    </submittedName>
</protein>
<accession>A0AA97B944</accession>
<evidence type="ECO:0000256" key="1">
    <source>
        <dbReference type="SAM" id="MobiDB-lite"/>
    </source>
</evidence>
<reference evidence="2" key="1">
    <citation type="submission" date="2020-05" db="EMBL/GenBank/DDBJ databases">
        <authorList>
            <person name="Zhu T."/>
            <person name="Keshari N."/>
            <person name="Lu X."/>
        </authorList>
    </citation>
    <scope>NUCLEOTIDE SEQUENCE</scope>
    <source>
        <strain evidence="2">NK1-22</strain>
    </source>
</reference>
<gene>
    <name evidence="2" type="ORF">HNI00_09800</name>
</gene>
<proteinExistence type="predicted"/>
<dbReference type="EMBL" id="CP053540">
    <property type="protein sequence ID" value="WOB41725.1"/>
    <property type="molecule type" value="Genomic_DNA"/>
</dbReference>
<sequence>MLGLNRKNRVSREQVAQMHHDNLRQNIQRRLEAARAKGDEALVRQLEAEADYIG</sequence>
<dbReference type="RefSeq" id="WP_205371511.1">
    <property type="nucleotide sequence ID" value="NZ_CP053540.1"/>
</dbReference>
<feature type="region of interest" description="Disordered" evidence="1">
    <location>
        <begin position="1"/>
        <end position="21"/>
    </location>
</feature>
<dbReference type="AlphaFoldDB" id="A0AA97B944"/>
<name>A0AA97B944_9CYAN</name>
<organism evidence="2">
    <name type="scientific">Thermoleptolyngbya oregonensis NK1-22</name>
    <dbReference type="NCBI Taxonomy" id="2547457"/>
    <lineage>
        <taxon>Bacteria</taxon>
        <taxon>Bacillati</taxon>
        <taxon>Cyanobacteriota</taxon>
        <taxon>Cyanophyceae</taxon>
        <taxon>Oculatellales</taxon>
        <taxon>Oculatellaceae</taxon>
        <taxon>Thermoleptolyngbya</taxon>
    </lineage>
</organism>
<dbReference type="KEGG" id="tog:HNI00_09800"/>